<sequence length="855" mass="88336">MKRFLQISTIIVLVSNLLFGQKMFKQEGTPSTPDPGQIARDFFNSHQANHTNRTYGTTGTAVAREDAFYGKAAEDYFGYSVSSAGDVNGDGYDDLIIGAYGNDDAGTTAGKAYIYFGGKSIDYVADVTLSGAASYDYFGRTVSSAGDVNGDGYDDVIVGAYGNDDAGSSAGKVYIYFGGPAMDNTADVSMVGENASDYFGYSVTSAGDVNGDGYDDVLISATGNDDGGVSAGKTYIYFGGTTMDNTADVTMIGEVSADNFGNSVSSAGDVNGDGYDDVIIGAHNNDEAGNLAGKAYIYFGGASMDNTADLTMLGETASNYFGYSVSSAGDINADGYDDVIIGAYGNAASTGKVYIYLGGSSMDNSADITMTGESTGDSFGISVSDAGDVNGDGYGDVLIGASGDDYRAINAGKAYLYFGSDAMDTTPDFTMFGEVSDDQLGLNVSSAGDVNGDGYADLLLGVYRNDDAGTDAGKAYLYTHKLNGQTSYADWHVTGGAEQDEFGYSVSSAGDVNGDGYDDVIVGAYNDPWQNNPGKAFIYFGGASMDTTADVTLTGENVIDNFGYSVSSAGDVNGDGYDDVIVGAYNDSEVAPQAGKVYVFFGGSAMDNTADVKMLAEAGSDFFGYSVSSAGDVNGDGYADVLIGAPNKNSYTGKVYIYYGGSSMDNTADWSATGEGTDDRFGRSVSSAGDVNGDGFDDIVIGADLYSNGSAYLGRAYIYLGGENNLNKTATMTGEASGDRFGASVSSAGDVNNDGYDDVIIGAYNNDDAATDAGKAYLYFGAAHVDTIADLTMTGEKLAAQFGNSVSAAGDVNGDGYDDVIVGSFYIGTSYIFFGGNAAYMDNTADIIIHGVRTD</sequence>
<dbReference type="EMBL" id="DRQG01000123">
    <property type="protein sequence ID" value="HGY56673.1"/>
    <property type="molecule type" value="Genomic_DNA"/>
</dbReference>
<dbReference type="InterPro" id="IPR028994">
    <property type="entry name" value="Integrin_alpha_N"/>
</dbReference>
<protein>
    <recommendedName>
        <fullName evidence="5">FG-GAP repeat protein</fullName>
    </recommendedName>
</protein>
<dbReference type="SUPFAM" id="SSF69318">
    <property type="entry name" value="Integrin alpha N-terminal domain"/>
    <property type="match status" value="4"/>
</dbReference>
<comment type="caution">
    <text evidence="4">The sequence shown here is derived from an EMBL/GenBank/DDBJ whole genome shotgun (WGS) entry which is preliminary data.</text>
</comment>
<evidence type="ECO:0000256" key="2">
    <source>
        <dbReference type="ARBA" id="ARBA00022737"/>
    </source>
</evidence>
<dbReference type="GO" id="GO:0007160">
    <property type="term" value="P:cell-matrix adhesion"/>
    <property type="evidence" value="ECO:0007669"/>
    <property type="project" value="TreeGrafter"/>
</dbReference>
<evidence type="ECO:0000256" key="3">
    <source>
        <dbReference type="ARBA" id="ARBA00023180"/>
    </source>
</evidence>
<evidence type="ECO:0000313" key="4">
    <source>
        <dbReference type="EMBL" id="HGY56673.1"/>
    </source>
</evidence>
<name>A0A7V4WW91_CALAY</name>
<dbReference type="PANTHER" id="PTHR23220">
    <property type="entry name" value="INTEGRIN ALPHA"/>
    <property type="match status" value="1"/>
</dbReference>
<keyword evidence="2" id="KW-0677">Repeat</keyword>
<dbReference type="GO" id="GO:0033627">
    <property type="term" value="P:cell adhesion mediated by integrin"/>
    <property type="evidence" value="ECO:0007669"/>
    <property type="project" value="TreeGrafter"/>
</dbReference>
<keyword evidence="3" id="KW-0325">Glycoprotein</keyword>
<dbReference type="Gene3D" id="2.130.10.130">
    <property type="entry name" value="Integrin alpha, N-terminal"/>
    <property type="match status" value="7"/>
</dbReference>
<dbReference type="GO" id="GO:0008305">
    <property type="term" value="C:integrin complex"/>
    <property type="evidence" value="ECO:0007669"/>
    <property type="project" value="InterPro"/>
</dbReference>
<dbReference type="InterPro" id="IPR000413">
    <property type="entry name" value="Integrin_alpha"/>
</dbReference>
<dbReference type="GO" id="GO:0009897">
    <property type="term" value="C:external side of plasma membrane"/>
    <property type="evidence" value="ECO:0007669"/>
    <property type="project" value="TreeGrafter"/>
</dbReference>
<evidence type="ECO:0000256" key="1">
    <source>
        <dbReference type="ARBA" id="ARBA00022729"/>
    </source>
</evidence>
<evidence type="ECO:0008006" key="5">
    <source>
        <dbReference type="Google" id="ProtNLM"/>
    </source>
</evidence>
<dbReference type="GO" id="GO:0098609">
    <property type="term" value="P:cell-cell adhesion"/>
    <property type="evidence" value="ECO:0007669"/>
    <property type="project" value="TreeGrafter"/>
</dbReference>
<dbReference type="Proteomes" id="UP000885779">
    <property type="component" value="Unassembled WGS sequence"/>
</dbReference>
<reference evidence="4" key="1">
    <citation type="journal article" date="2020" name="mSystems">
        <title>Genome- and Community-Level Interaction Insights into Carbon Utilization and Element Cycling Functions of Hydrothermarchaeota in Hydrothermal Sediment.</title>
        <authorList>
            <person name="Zhou Z."/>
            <person name="Liu Y."/>
            <person name="Xu W."/>
            <person name="Pan J."/>
            <person name="Luo Z.H."/>
            <person name="Li M."/>
        </authorList>
    </citation>
    <scope>NUCLEOTIDE SEQUENCE [LARGE SCALE GENOMIC DNA]</scope>
    <source>
        <strain evidence="4">HyVt-577</strain>
    </source>
</reference>
<proteinExistence type="predicted"/>
<dbReference type="InterPro" id="IPR013519">
    <property type="entry name" value="Int_alpha_beta-p"/>
</dbReference>
<gene>
    <name evidence="4" type="ORF">ENK44_13275</name>
</gene>
<dbReference type="PROSITE" id="PS51470">
    <property type="entry name" value="FG_GAP"/>
    <property type="match status" value="13"/>
</dbReference>
<dbReference type="Pfam" id="PF01839">
    <property type="entry name" value="FG-GAP"/>
    <property type="match status" value="13"/>
</dbReference>
<dbReference type="PANTHER" id="PTHR23220:SF122">
    <property type="entry name" value="INTEGRIN ALPHA-PS1"/>
    <property type="match status" value="1"/>
</dbReference>
<dbReference type="SMART" id="SM00191">
    <property type="entry name" value="Int_alpha"/>
    <property type="match status" value="13"/>
</dbReference>
<accession>A0A7V4WW91</accession>
<feature type="non-terminal residue" evidence="4">
    <location>
        <position position="855"/>
    </location>
</feature>
<dbReference type="GO" id="GO:0005178">
    <property type="term" value="F:integrin binding"/>
    <property type="evidence" value="ECO:0007669"/>
    <property type="project" value="TreeGrafter"/>
</dbReference>
<dbReference type="AlphaFoldDB" id="A0A7V4WW91"/>
<keyword evidence="1" id="KW-0732">Signal</keyword>
<dbReference type="PRINTS" id="PR01185">
    <property type="entry name" value="INTEGRINA"/>
</dbReference>
<dbReference type="GO" id="GO:0007229">
    <property type="term" value="P:integrin-mediated signaling pathway"/>
    <property type="evidence" value="ECO:0007669"/>
    <property type="project" value="TreeGrafter"/>
</dbReference>
<organism evidence="4">
    <name type="scientific">Caldithrix abyssi</name>
    <dbReference type="NCBI Taxonomy" id="187145"/>
    <lineage>
        <taxon>Bacteria</taxon>
        <taxon>Pseudomonadati</taxon>
        <taxon>Calditrichota</taxon>
        <taxon>Calditrichia</taxon>
        <taxon>Calditrichales</taxon>
        <taxon>Calditrichaceae</taxon>
        <taxon>Caldithrix</taxon>
    </lineage>
</organism>
<dbReference type="InterPro" id="IPR013517">
    <property type="entry name" value="FG-GAP"/>
</dbReference>